<feature type="chain" id="PRO_5043454382" evidence="1">
    <location>
        <begin position="31"/>
        <end position="279"/>
    </location>
</feature>
<gene>
    <name evidence="3" type="ORF">J2W31_000041</name>
</gene>
<evidence type="ECO:0000313" key="4">
    <source>
        <dbReference type="Proteomes" id="UP001242045"/>
    </source>
</evidence>
<reference evidence="3" key="1">
    <citation type="submission" date="2023-07" db="EMBL/GenBank/DDBJ databases">
        <title>Sorghum-associated microbial communities from plants grown in Nebraska, USA.</title>
        <authorList>
            <person name="Schachtman D."/>
        </authorList>
    </citation>
    <scope>NUCLEOTIDE SEQUENCE</scope>
    <source>
        <strain evidence="3">DS3754</strain>
    </source>
</reference>
<dbReference type="AlphaFoldDB" id="A0AAW8CVC5"/>
<evidence type="ECO:0000256" key="1">
    <source>
        <dbReference type="SAM" id="SignalP"/>
    </source>
</evidence>
<accession>A0AAW8CVC5</accession>
<dbReference type="InterPro" id="IPR029058">
    <property type="entry name" value="AB_hydrolase_fold"/>
</dbReference>
<sequence length="279" mass="28504">MKIFSILARAFTAIGILALHLSAPAGPATAGVPPGRPTIVLVHGAFAESASWNDVARDLRARSFPVVSAANPLRGVKSDADYVAAIVSSIPGPVVLVGHSYGGSVISAAAVGKPNVQALVFVAAFAPEVGESAADLSGKFPGSTLGPTLAAPVILANGGKDLYIQQDKFGKQFAEDVPPTVAQLMAVSQRPITEGALGEAAPAAAWKNVPSWFIYGDRDKNIPPAVLAFMAERAKSMKTVVVKGASHVVMISRPKLVSRLIVEAAGAADAADAVATAKP</sequence>
<feature type="domain" description="AB hydrolase-1" evidence="2">
    <location>
        <begin position="39"/>
        <end position="258"/>
    </location>
</feature>
<keyword evidence="1" id="KW-0732">Signal</keyword>
<name>A0AAW8CVC5_9BURK</name>
<evidence type="ECO:0000313" key="3">
    <source>
        <dbReference type="EMBL" id="MDP9890945.1"/>
    </source>
</evidence>
<dbReference type="Proteomes" id="UP001242045">
    <property type="component" value="Unassembled WGS sequence"/>
</dbReference>
<dbReference type="Gene3D" id="3.40.50.1820">
    <property type="entry name" value="alpha/beta hydrolase"/>
    <property type="match status" value="1"/>
</dbReference>
<dbReference type="EMBL" id="JAUSRD010000001">
    <property type="protein sequence ID" value="MDP9890945.1"/>
    <property type="molecule type" value="Genomic_DNA"/>
</dbReference>
<dbReference type="Pfam" id="PF12697">
    <property type="entry name" value="Abhydrolase_6"/>
    <property type="match status" value="1"/>
</dbReference>
<dbReference type="RefSeq" id="WP_307683435.1">
    <property type="nucleotide sequence ID" value="NZ_JAUSRD010000001.1"/>
</dbReference>
<dbReference type="InterPro" id="IPR052897">
    <property type="entry name" value="Sec-Metab_Biosynth_Hydrolase"/>
</dbReference>
<dbReference type="InterPro" id="IPR000073">
    <property type="entry name" value="AB_hydrolase_1"/>
</dbReference>
<dbReference type="SUPFAM" id="SSF53474">
    <property type="entry name" value="alpha/beta-Hydrolases"/>
    <property type="match status" value="1"/>
</dbReference>
<organism evidence="3 4">
    <name type="scientific">Variovorax boronicumulans</name>
    <dbReference type="NCBI Taxonomy" id="436515"/>
    <lineage>
        <taxon>Bacteria</taxon>
        <taxon>Pseudomonadati</taxon>
        <taxon>Pseudomonadota</taxon>
        <taxon>Betaproteobacteria</taxon>
        <taxon>Burkholderiales</taxon>
        <taxon>Comamonadaceae</taxon>
        <taxon>Variovorax</taxon>
    </lineage>
</organism>
<protein>
    <submittedName>
        <fullName evidence="3">Pimeloyl-ACP methyl ester carboxylesterase</fullName>
    </submittedName>
</protein>
<evidence type="ECO:0000259" key="2">
    <source>
        <dbReference type="Pfam" id="PF12697"/>
    </source>
</evidence>
<proteinExistence type="predicted"/>
<dbReference type="PANTHER" id="PTHR37017">
    <property type="entry name" value="AB HYDROLASE-1 DOMAIN-CONTAINING PROTEIN-RELATED"/>
    <property type="match status" value="1"/>
</dbReference>
<feature type="signal peptide" evidence="1">
    <location>
        <begin position="1"/>
        <end position="30"/>
    </location>
</feature>
<comment type="caution">
    <text evidence="3">The sequence shown here is derived from an EMBL/GenBank/DDBJ whole genome shotgun (WGS) entry which is preliminary data.</text>
</comment>
<dbReference type="PANTHER" id="PTHR37017:SF11">
    <property type="entry name" value="ESTERASE_LIPASE_THIOESTERASE DOMAIN-CONTAINING PROTEIN"/>
    <property type="match status" value="1"/>
</dbReference>